<evidence type="ECO:0000256" key="1">
    <source>
        <dbReference type="SAM" id="MobiDB-lite"/>
    </source>
</evidence>
<dbReference type="Proteomes" id="UP000765509">
    <property type="component" value="Unassembled WGS sequence"/>
</dbReference>
<organism evidence="2 3">
    <name type="scientific">Austropuccinia psidii MF-1</name>
    <dbReference type="NCBI Taxonomy" id="1389203"/>
    <lineage>
        <taxon>Eukaryota</taxon>
        <taxon>Fungi</taxon>
        <taxon>Dikarya</taxon>
        <taxon>Basidiomycota</taxon>
        <taxon>Pucciniomycotina</taxon>
        <taxon>Pucciniomycetes</taxon>
        <taxon>Pucciniales</taxon>
        <taxon>Sphaerophragmiaceae</taxon>
        <taxon>Austropuccinia</taxon>
    </lineage>
</organism>
<protein>
    <submittedName>
        <fullName evidence="2">Uncharacterized protein</fullName>
    </submittedName>
</protein>
<gene>
    <name evidence="2" type="ORF">O181_049982</name>
</gene>
<keyword evidence="3" id="KW-1185">Reference proteome</keyword>
<comment type="caution">
    <text evidence="2">The sequence shown here is derived from an EMBL/GenBank/DDBJ whole genome shotgun (WGS) entry which is preliminary data.</text>
</comment>
<dbReference type="OrthoDB" id="2506661at2759"/>
<feature type="compositionally biased region" description="Polar residues" evidence="1">
    <location>
        <begin position="641"/>
        <end position="651"/>
    </location>
</feature>
<reference evidence="2" key="1">
    <citation type="submission" date="2021-03" db="EMBL/GenBank/DDBJ databases">
        <title>Draft genome sequence of rust myrtle Austropuccinia psidii MF-1, a brazilian biotype.</title>
        <authorList>
            <person name="Quecine M.C."/>
            <person name="Pachon D.M.R."/>
            <person name="Bonatelli M.L."/>
            <person name="Correr F.H."/>
            <person name="Franceschini L.M."/>
            <person name="Leite T.F."/>
            <person name="Margarido G.R.A."/>
            <person name="Almeida C.A."/>
            <person name="Ferrarezi J.A."/>
            <person name="Labate C.A."/>
        </authorList>
    </citation>
    <scope>NUCLEOTIDE SEQUENCE</scope>
    <source>
        <strain evidence="2">MF-1</strain>
    </source>
</reference>
<feature type="compositionally biased region" description="Basic and acidic residues" evidence="1">
    <location>
        <begin position="658"/>
        <end position="670"/>
    </location>
</feature>
<feature type="region of interest" description="Disordered" evidence="1">
    <location>
        <begin position="371"/>
        <end position="423"/>
    </location>
</feature>
<proteinExistence type="predicted"/>
<feature type="region of interest" description="Disordered" evidence="1">
    <location>
        <begin position="627"/>
        <end position="674"/>
    </location>
</feature>
<evidence type="ECO:0000313" key="2">
    <source>
        <dbReference type="EMBL" id="MBW0510267.1"/>
    </source>
</evidence>
<feature type="compositionally biased region" description="Low complexity" evidence="1">
    <location>
        <begin position="380"/>
        <end position="413"/>
    </location>
</feature>
<feature type="compositionally biased region" description="Basic and acidic residues" evidence="1">
    <location>
        <begin position="1220"/>
        <end position="1229"/>
    </location>
</feature>
<feature type="compositionally biased region" description="Basic and acidic residues" evidence="1">
    <location>
        <begin position="38"/>
        <end position="52"/>
    </location>
</feature>
<feature type="region of interest" description="Disordered" evidence="1">
    <location>
        <begin position="29"/>
        <end position="52"/>
    </location>
</feature>
<dbReference type="EMBL" id="AVOT02021446">
    <property type="protein sequence ID" value="MBW0510267.1"/>
    <property type="molecule type" value="Genomic_DNA"/>
</dbReference>
<evidence type="ECO:0000313" key="3">
    <source>
        <dbReference type="Proteomes" id="UP000765509"/>
    </source>
</evidence>
<feature type="region of interest" description="Disordered" evidence="1">
    <location>
        <begin position="1200"/>
        <end position="1231"/>
    </location>
</feature>
<accession>A0A9Q3HN58</accession>
<sequence>MTAQCAVLIFASSQINSKMDFSSSLSNPIQSKFIPNHDPNHHPDPDHDPDHDLDQLVLSSDLKPIMSNTNHSIIPPNHHSLNPLNHSHHLIPLRIHCIKCSDTSIWYIPADDHPQSKKFKSSSPLALSLSNRNRCNSFSSDSINTSTSDSFSTLSHSSITPSQSLNHPHHGFIKSNDSVKLDYLAYDFSNKILSNSHSHPILNSFHSSHGQFGIVCKKCYDTSNQITQLEPLHQIDNKNFNAIPWSKSTSIKTQTDSLVSKAIMSLPTSSTSDLYQSNSNLHSLSSSYHLHSTNQPHIPSSHSLISSQTNFHQLTSLKNKLNQDLSLSHSKMFNQNTYCQISQITNHSLASQNHHEIRQSLTLSLTPLPSLSSQNKNLQPSPSSTSLSSHLSKSHSKLSSSSLPHSNSHELSPTSLPRQATPHRGANLSSMLRQAKIPSHSFDEKLSKSYRHTPNMAERWRLAMIGTPRDRLRSFELLQCQSYSDHEPFLYHRFKRVSQDSNLSKEETSQPDFHSNHSQLKNGLSLIDSINFGNELDGSHHHQLCSSPDSSNNLVSLTPNQNSIISRIPLIPNPSTDSSISSDLVKLHLTTPTDSQEILRPSAIPLTDQLRPLPSVTTNLLNRLVSLSNDKNRKNLHRRPNTSTGTHQSKFSIKPKSKHESNPDPSHLPEKNSPINMITTSISASLVSGISELRPLKLSKFKRPATATGSGQVTEPISLLAHNKQQSLSVTVSSSKNQPSNVAYTPTLSLIDGTCDNKLPSQTDQDQIAHFPNQKTSNQQPVSRSSIVNDFVPPLPLSKSFISNQQSTCQTPNPTPPVLTKSVSNISLKGQFGNSKRCAFYSSIPLALSLDQVRVESDVKTPLLISPSNLSPQEFFSKSRNLVLSILPRPSSESFHPGQQIILFIKITNKVKFRKYTSVSLSLVGNMQQNPSDSQVINTHEFLRHDYNIHPNSHDPNVRVISDVKADETEWQVDLVLPHYSNCRCQPGPLPIPNSGETNFGNVNYSIQLFADRKQILTSQEFINVKFHLSSRAEARFQATTCQIRTPTRKLFAKPSGQDQSIVEEYSLSHQVYYQAIDRLRIGYQLELKLISNMSTSPSMTDVMSKLTKVQLSNLVLDQNQPSPIKVTDCRSSVLINQAKGLNHQTSWVIKGYLEVKDMGHRMRSMKTLFEGGAPKTARPEVIQSGGFGLLSRANQTISSGANAISKRPKTSSSPTEGLFPRRDSERQSRSGNGQIFLIVHVDQYPGVLASPIEVKSLIGAELRSPCPLKQIGDDMMRKALLEEKMRRLQKGILKN</sequence>
<name>A0A9Q3HN58_9BASI</name>